<sequence>MTALHDKAAIAAAFSRAAAQYDQAARFQRLSGEKLMALAPPAAAGSKVLDAGCGTGYFSHAWRMRGHCVTALDLAPGMLDKARENGCADRYLQGDIEHLPLEDASVDLCFSNLAVQWCTSLKAALKEMHRVTRPGGKILFSTLAEHSLRELREAWSQVDDRPHVNHFLSAEAIADACRPYPHRLYQHTETELFSSVPGVLHSLKGIGATHLHQGRHPGLSGRQRMAHLLAVYPQRQGKYPLSYQLILGVIERE</sequence>
<dbReference type="Pfam" id="PF08241">
    <property type="entry name" value="Methyltransf_11"/>
    <property type="match status" value="1"/>
</dbReference>
<dbReference type="InterPro" id="IPR029063">
    <property type="entry name" value="SAM-dependent_MTases_sf"/>
</dbReference>
<comment type="function">
    <text evidence="8">Converts the free carboxyl group of a malonyl-thioester to its methyl ester by transfer of a methyl group from S-adenosyl-L-methionine (SAM). It allows to synthesize pimeloyl-ACP via the fatty acid synthetic pathway.</text>
</comment>
<dbReference type="OrthoDB" id="9760689at2"/>
<evidence type="ECO:0000256" key="4">
    <source>
        <dbReference type="ARBA" id="ARBA00022603"/>
    </source>
</evidence>
<evidence type="ECO:0000256" key="2">
    <source>
        <dbReference type="ARBA" id="ARBA00004746"/>
    </source>
</evidence>
<keyword evidence="5 8" id="KW-0808">Transferase</keyword>
<dbReference type="GO" id="GO:0032259">
    <property type="term" value="P:methylation"/>
    <property type="evidence" value="ECO:0007669"/>
    <property type="project" value="UniProtKB-KW"/>
</dbReference>
<dbReference type="Gene3D" id="3.40.50.150">
    <property type="entry name" value="Vaccinia Virus protein VP39"/>
    <property type="match status" value="1"/>
</dbReference>
<protein>
    <recommendedName>
        <fullName evidence="3 8">Malonyl-[acyl-carrier protein] O-methyltransferase</fullName>
        <shortName evidence="8">Malonyl-ACP O-methyltransferase</shortName>
        <ecNumber evidence="3 8">2.1.1.197</ecNumber>
    </recommendedName>
    <alternativeName>
        <fullName evidence="8">Biotin synthesis protein BioC</fullName>
    </alternativeName>
</protein>
<dbReference type="PANTHER" id="PTHR43464">
    <property type="entry name" value="METHYLTRANSFERASE"/>
    <property type="match status" value="1"/>
</dbReference>
<dbReference type="GO" id="GO:0010340">
    <property type="term" value="F:carboxyl-O-methyltransferase activity"/>
    <property type="evidence" value="ECO:0007669"/>
    <property type="project" value="UniProtKB-UniRule"/>
</dbReference>
<dbReference type="EC" id="2.1.1.197" evidence="3 8"/>
<dbReference type="InterPro" id="IPR011814">
    <property type="entry name" value="BioC"/>
</dbReference>
<dbReference type="EMBL" id="QRAP01000008">
    <property type="protein sequence ID" value="RDK87806.1"/>
    <property type="molecule type" value="Genomic_DNA"/>
</dbReference>
<dbReference type="RefSeq" id="WP_115459566.1">
    <property type="nucleotide sequence ID" value="NZ_QRAP01000008.1"/>
</dbReference>
<evidence type="ECO:0000313" key="11">
    <source>
        <dbReference type="Proteomes" id="UP000254848"/>
    </source>
</evidence>
<evidence type="ECO:0000313" key="10">
    <source>
        <dbReference type="EMBL" id="RDK87806.1"/>
    </source>
</evidence>
<evidence type="ECO:0000256" key="7">
    <source>
        <dbReference type="ARBA" id="ARBA00022756"/>
    </source>
</evidence>
<evidence type="ECO:0000259" key="9">
    <source>
        <dbReference type="Pfam" id="PF08241"/>
    </source>
</evidence>
<keyword evidence="6 8" id="KW-0949">S-adenosyl-L-methionine</keyword>
<keyword evidence="11" id="KW-1185">Reference proteome</keyword>
<comment type="similarity">
    <text evidence="8">Belongs to the methyltransferase superfamily.</text>
</comment>
<dbReference type="InterPro" id="IPR013216">
    <property type="entry name" value="Methyltransf_11"/>
</dbReference>
<gene>
    <name evidence="8" type="primary">bioC</name>
    <name evidence="10" type="ORF">C8D90_10874</name>
</gene>
<dbReference type="Proteomes" id="UP000254848">
    <property type="component" value="Unassembled WGS sequence"/>
</dbReference>
<keyword evidence="4 8" id="KW-0489">Methyltransferase</keyword>
<organism evidence="10 11">
    <name type="scientific">Enterobacillus tribolii</name>
    <dbReference type="NCBI Taxonomy" id="1487935"/>
    <lineage>
        <taxon>Bacteria</taxon>
        <taxon>Pseudomonadati</taxon>
        <taxon>Pseudomonadota</taxon>
        <taxon>Gammaproteobacteria</taxon>
        <taxon>Enterobacterales</taxon>
        <taxon>Hafniaceae</taxon>
        <taxon>Enterobacillus</taxon>
    </lineage>
</organism>
<dbReference type="GO" id="GO:0009102">
    <property type="term" value="P:biotin biosynthetic process"/>
    <property type="evidence" value="ECO:0007669"/>
    <property type="project" value="UniProtKB-UniRule"/>
</dbReference>
<keyword evidence="7 8" id="KW-0093">Biotin biosynthesis</keyword>
<reference evidence="10 11" key="1">
    <citation type="submission" date="2018-07" db="EMBL/GenBank/DDBJ databases">
        <title>Genomic Encyclopedia of Type Strains, Phase IV (KMG-IV): sequencing the most valuable type-strain genomes for metagenomic binning, comparative biology and taxonomic classification.</title>
        <authorList>
            <person name="Goeker M."/>
        </authorList>
    </citation>
    <scope>NUCLEOTIDE SEQUENCE [LARGE SCALE GENOMIC DNA]</scope>
    <source>
        <strain evidence="10 11">DSM 103736</strain>
    </source>
</reference>
<dbReference type="GO" id="GO:0102130">
    <property type="term" value="F:malonyl-CoA methyltransferase activity"/>
    <property type="evidence" value="ECO:0007669"/>
    <property type="project" value="UniProtKB-EC"/>
</dbReference>
<dbReference type="CDD" id="cd02440">
    <property type="entry name" value="AdoMet_MTases"/>
    <property type="match status" value="1"/>
</dbReference>
<proteinExistence type="inferred from homology"/>
<evidence type="ECO:0000256" key="8">
    <source>
        <dbReference type="HAMAP-Rule" id="MF_00835"/>
    </source>
</evidence>
<name>A0A370QHH2_9GAMM</name>
<dbReference type="NCBIfam" id="TIGR02072">
    <property type="entry name" value="BioC"/>
    <property type="match status" value="1"/>
</dbReference>
<evidence type="ECO:0000256" key="3">
    <source>
        <dbReference type="ARBA" id="ARBA00012327"/>
    </source>
</evidence>
<dbReference type="SUPFAM" id="SSF53335">
    <property type="entry name" value="S-adenosyl-L-methionine-dependent methyltransferases"/>
    <property type="match status" value="1"/>
</dbReference>
<comment type="catalytic activity">
    <reaction evidence="1 8">
        <text>malonyl-[ACP] + S-adenosyl-L-methionine = malonyl-[ACP] methyl ester + S-adenosyl-L-homocysteine</text>
        <dbReference type="Rhea" id="RHEA:17105"/>
        <dbReference type="Rhea" id="RHEA-COMP:9623"/>
        <dbReference type="Rhea" id="RHEA-COMP:9954"/>
        <dbReference type="ChEBI" id="CHEBI:57856"/>
        <dbReference type="ChEBI" id="CHEBI:59789"/>
        <dbReference type="ChEBI" id="CHEBI:78449"/>
        <dbReference type="ChEBI" id="CHEBI:78845"/>
        <dbReference type="EC" id="2.1.1.197"/>
    </reaction>
</comment>
<dbReference type="PANTHER" id="PTHR43464:SF94">
    <property type="entry name" value="MALONYL-[ACYL-CARRIER PROTEIN] O-METHYLTRANSFERASE"/>
    <property type="match status" value="1"/>
</dbReference>
<dbReference type="GO" id="GO:0008757">
    <property type="term" value="F:S-adenosylmethionine-dependent methyltransferase activity"/>
    <property type="evidence" value="ECO:0007669"/>
    <property type="project" value="InterPro"/>
</dbReference>
<evidence type="ECO:0000256" key="5">
    <source>
        <dbReference type="ARBA" id="ARBA00022679"/>
    </source>
</evidence>
<evidence type="ECO:0000256" key="1">
    <source>
        <dbReference type="ARBA" id="ARBA00000852"/>
    </source>
</evidence>
<feature type="domain" description="Methyltransferase type 11" evidence="9">
    <location>
        <begin position="49"/>
        <end position="140"/>
    </location>
</feature>
<dbReference type="AlphaFoldDB" id="A0A370QHH2"/>
<evidence type="ECO:0000256" key="6">
    <source>
        <dbReference type="ARBA" id="ARBA00022691"/>
    </source>
</evidence>
<dbReference type="HAMAP" id="MF_00835">
    <property type="entry name" value="BioC"/>
    <property type="match status" value="1"/>
</dbReference>
<comment type="caution">
    <text evidence="10">The sequence shown here is derived from an EMBL/GenBank/DDBJ whole genome shotgun (WGS) entry which is preliminary data.</text>
</comment>
<accession>A0A370QHH2</accession>
<comment type="pathway">
    <text evidence="2 8">Cofactor biosynthesis; biotin biosynthesis.</text>
</comment>
<dbReference type="UniPathway" id="UPA00078"/>